<feature type="domain" description="Beta-lactamase-related" evidence="2">
    <location>
        <begin position="34"/>
        <end position="371"/>
    </location>
</feature>
<reference evidence="4 5" key="1">
    <citation type="submission" date="2022-01" db="EMBL/GenBank/DDBJ databases">
        <title>Flavihumibacter sp. nov., isolated from sediment of a river.</title>
        <authorList>
            <person name="Liu H."/>
        </authorList>
    </citation>
    <scope>NUCLEOTIDE SEQUENCE [LARGE SCALE GENOMIC DNA]</scope>
    <source>
        <strain evidence="4 5">RY-1</strain>
    </source>
</reference>
<keyword evidence="4" id="KW-0378">Hydrolase</keyword>
<protein>
    <submittedName>
        <fullName evidence="4">Serine hydrolase</fullName>
    </submittedName>
</protein>
<gene>
    <name evidence="4" type="ORF">L0U88_13020</name>
</gene>
<dbReference type="InterPro" id="IPR012338">
    <property type="entry name" value="Beta-lactam/transpept-like"/>
</dbReference>
<accession>A0ABS9BKB3</accession>
<dbReference type="PANTHER" id="PTHR46825">
    <property type="entry name" value="D-ALANYL-D-ALANINE-CARBOXYPEPTIDASE/ENDOPEPTIDASE AMPH"/>
    <property type="match status" value="1"/>
</dbReference>
<evidence type="ECO:0000313" key="4">
    <source>
        <dbReference type="EMBL" id="MCF1715552.1"/>
    </source>
</evidence>
<name>A0ABS9BKB3_9BACT</name>
<dbReference type="Gene3D" id="2.40.128.600">
    <property type="match status" value="1"/>
</dbReference>
<sequence length="509" mass="56245">MRRLFFAVLASCLLIANPASAQHSSSRNFLKDSLDSYVQKAMQAWKIPGVSIAVVKNGEWLVAKGYGVKVTGSNATVDEHTLFGIGSNTKAFTGTALAMLESQGKLSLDDKVKKWIPDFQVYDTWVTKELTIRDLVSHRMGYETFQGDFMYFDSDLSYQEVKEKFGLVKPMYGFRSRWGYTNAGFAIAGEIIQKASGQSFGEFIATQLFQPIGMKNSIANSNQYAKAPNIAAAHTVTEGVLKKVAYGNLDNMAPAGAIASSAYDMGLWAQTLLNKGELNGKRILSASAVQTPMEPHSILGSGGHPFNRAHFYLYGLGWLLQSYEGRKLVEHTGGVNGFVTSFTLIPEENIGIVVLTNTDANGFFEAMKWELVDACLGLPFRDYNAMALQQQEQHEKRASATLKEKRDSIALKLTPQLPLSAFAGTYQHEVYGKMTLQPEKGQLVARFEHHPGRFATLGSLGGNRFFASFNDPLFGNKVWPFSISDGKVKSVTVTVSDFIEFTSYEFYKQ</sequence>
<comment type="caution">
    <text evidence="4">The sequence shown here is derived from an EMBL/GenBank/DDBJ whole genome shotgun (WGS) entry which is preliminary data.</text>
</comment>
<keyword evidence="5" id="KW-1185">Reference proteome</keyword>
<dbReference type="Gene3D" id="3.40.710.10">
    <property type="entry name" value="DD-peptidase/beta-lactamase superfamily"/>
    <property type="match status" value="1"/>
</dbReference>
<evidence type="ECO:0000259" key="2">
    <source>
        <dbReference type="Pfam" id="PF00144"/>
    </source>
</evidence>
<dbReference type="InterPro" id="IPR021860">
    <property type="entry name" value="Peptidase_S12_Pab87-rel_C"/>
</dbReference>
<dbReference type="InterPro" id="IPR050491">
    <property type="entry name" value="AmpC-like"/>
</dbReference>
<feature type="signal peptide" evidence="1">
    <location>
        <begin position="1"/>
        <end position="21"/>
    </location>
</feature>
<dbReference type="GO" id="GO:0016787">
    <property type="term" value="F:hydrolase activity"/>
    <property type="evidence" value="ECO:0007669"/>
    <property type="project" value="UniProtKB-KW"/>
</dbReference>
<dbReference type="Pfam" id="PF00144">
    <property type="entry name" value="Beta-lactamase"/>
    <property type="match status" value="1"/>
</dbReference>
<dbReference type="InterPro" id="IPR001466">
    <property type="entry name" value="Beta-lactam-related"/>
</dbReference>
<evidence type="ECO:0000256" key="1">
    <source>
        <dbReference type="SAM" id="SignalP"/>
    </source>
</evidence>
<dbReference type="SUPFAM" id="SSF56601">
    <property type="entry name" value="beta-lactamase/transpeptidase-like"/>
    <property type="match status" value="1"/>
</dbReference>
<dbReference type="EMBL" id="JAKEVY010000003">
    <property type="protein sequence ID" value="MCF1715552.1"/>
    <property type="molecule type" value="Genomic_DNA"/>
</dbReference>
<dbReference type="PANTHER" id="PTHR46825:SF15">
    <property type="entry name" value="BETA-LACTAMASE-RELATED DOMAIN-CONTAINING PROTEIN"/>
    <property type="match status" value="1"/>
</dbReference>
<organism evidence="4 5">
    <name type="scientific">Flavihumibacter fluminis</name>
    <dbReference type="NCBI Taxonomy" id="2909236"/>
    <lineage>
        <taxon>Bacteria</taxon>
        <taxon>Pseudomonadati</taxon>
        <taxon>Bacteroidota</taxon>
        <taxon>Chitinophagia</taxon>
        <taxon>Chitinophagales</taxon>
        <taxon>Chitinophagaceae</taxon>
        <taxon>Flavihumibacter</taxon>
    </lineage>
</organism>
<keyword evidence="1" id="KW-0732">Signal</keyword>
<feature type="chain" id="PRO_5045837752" evidence="1">
    <location>
        <begin position="22"/>
        <end position="509"/>
    </location>
</feature>
<evidence type="ECO:0000259" key="3">
    <source>
        <dbReference type="Pfam" id="PF11954"/>
    </source>
</evidence>
<dbReference type="Proteomes" id="UP001200145">
    <property type="component" value="Unassembled WGS sequence"/>
</dbReference>
<feature type="domain" description="Peptidase S12 Pab87-related C-terminal" evidence="3">
    <location>
        <begin position="414"/>
        <end position="496"/>
    </location>
</feature>
<dbReference type="RefSeq" id="WP_234866504.1">
    <property type="nucleotide sequence ID" value="NZ_JAKEVY010000003.1"/>
</dbReference>
<dbReference type="Pfam" id="PF11954">
    <property type="entry name" value="DUF3471"/>
    <property type="match status" value="1"/>
</dbReference>
<proteinExistence type="predicted"/>
<evidence type="ECO:0000313" key="5">
    <source>
        <dbReference type="Proteomes" id="UP001200145"/>
    </source>
</evidence>